<sequence length="140" mass="16976">MSTQSQYPIWRLTVPEHLYISKFIEASVLGSLVLCYWLGMGAFFITTIFVHYLLCRCPFYRWVISRDYHLYAYHQGNFKKVMIKQSFCLGPLIWIRHEEGTNSFWRWNYQADEWRLLRIVAEFAMYDAQKRKEEIGVWDI</sequence>
<dbReference type="RefSeq" id="WP_038501063.1">
    <property type="nucleotide sequence ID" value="NZ_AFWK01000023.1"/>
</dbReference>
<dbReference type="KEGG" id="bpsi:IX83_08010"/>
<keyword evidence="1" id="KW-1133">Transmembrane helix</keyword>
<protein>
    <submittedName>
        <fullName evidence="2">Uncharacterized protein</fullName>
    </submittedName>
</protein>
<evidence type="ECO:0000256" key="1">
    <source>
        <dbReference type="SAM" id="Phobius"/>
    </source>
</evidence>
<name>A0A077DGI5_9BURK</name>
<keyword evidence="1" id="KW-0812">Transmembrane</keyword>
<keyword evidence="3" id="KW-1185">Reference proteome</keyword>
<gene>
    <name evidence="2" type="ORF">IX83_08010</name>
</gene>
<reference evidence="2 3" key="1">
    <citation type="journal article" date="2014" name="BMC Genomics">
        <title>A genomic perspective on a new bacterial genus and species from the Alcaligenaceae family, Basilea psittacipulmonis.</title>
        <authorList>
            <person name="Whiteson K.L."/>
            <person name="Hernandez D."/>
            <person name="Lazarevic V."/>
            <person name="Gaia N."/>
            <person name="Farinelli L."/>
            <person name="Francois P."/>
            <person name="Pilo P."/>
            <person name="Frey J."/>
            <person name="Schrenzel J."/>
        </authorList>
    </citation>
    <scope>NUCLEOTIDE SEQUENCE [LARGE SCALE GENOMIC DNA]</scope>
    <source>
        <strain evidence="2 3">DSM 24701</strain>
    </source>
</reference>
<dbReference type="AlphaFoldDB" id="A0A077DGI5"/>
<proteinExistence type="predicted"/>
<organism evidence="2 3">
    <name type="scientific">Basilea psittacipulmonis DSM 24701</name>
    <dbReference type="NCBI Taxonomy" id="1072685"/>
    <lineage>
        <taxon>Bacteria</taxon>
        <taxon>Pseudomonadati</taxon>
        <taxon>Pseudomonadota</taxon>
        <taxon>Betaproteobacteria</taxon>
        <taxon>Burkholderiales</taxon>
        <taxon>Alcaligenaceae</taxon>
        <taxon>Basilea</taxon>
    </lineage>
</organism>
<dbReference type="EMBL" id="CP009238">
    <property type="protein sequence ID" value="AIL33246.1"/>
    <property type="molecule type" value="Genomic_DNA"/>
</dbReference>
<keyword evidence="1" id="KW-0472">Membrane</keyword>
<dbReference type="HOGENOM" id="CLU_1831201_0_0_4"/>
<evidence type="ECO:0000313" key="2">
    <source>
        <dbReference type="EMBL" id="AIL33246.1"/>
    </source>
</evidence>
<evidence type="ECO:0000313" key="3">
    <source>
        <dbReference type="Proteomes" id="UP000028945"/>
    </source>
</evidence>
<accession>A0A077DGI5</accession>
<feature type="transmembrane region" description="Helical" evidence="1">
    <location>
        <begin position="28"/>
        <end position="54"/>
    </location>
</feature>
<dbReference type="STRING" id="1072685.IX83_08010"/>
<dbReference type="Proteomes" id="UP000028945">
    <property type="component" value="Chromosome"/>
</dbReference>